<protein>
    <recommendedName>
        <fullName evidence="1">Prenylated flavin chaperone LpdD-like domain-containing protein</fullName>
    </recommendedName>
</protein>
<comment type="caution">
    <text evidence="2">The sequence shown here is derived from an EMBL/GenBank/DDBJ whole genome shotgun (WGS) entry which is preliminary data.</text>
</comment>
<keyword evidence="3" id="KW-1185">Reference proteome</keyword>
<dbReference type="STRING" id="1423813.FC26_GL000575"/>
<name>A0A0R2A1S6_9LACO</name>
<dbReference type="EMBL" id="AYYY01000063">
    <property type="protein sequence ID" value="KRM60485.1"/>
    <property type="molecule type" value="Genomic_DNA"/>
</dbReference>
<dbReference type="AlphaFoldDB" id="A0A0R2A1S6"/>
<accession>A0A0R2A1S6</accession>
<reference evidence="2 3" key="1">
    <citation type="journal article" date="2015" name="Genome Announc.">
        <title>Expanding the biotechnology potential of lactobacilli through comparative genomics of 213 strains and associated genera.</title>
        <authorList>
            <person name="Sun Z."/>
            <person name="Harris H.M."/>
            <person name="McCann A."/>
            <person name="Guo C."/>
            <person name="Argimon S."/>
            <person name="Zhang W."/>
            <person name="Yang X."/>
            <person name="Jeffery I.B."/>
            <person name="Cooney J.C."/>
            <person name="Kagawa T.F."/>
            <person name="Liu W."/>
            <person name="Song Y."/>
            <person name="Salvetti E."/>
            <person name="Wrobel A."/>
            <person name="Rasinkangas P."/>
            <person name="Parkhill J."/>
            <person name="Rea M.C."/>
            <person name="O'Sullivan O."/>
            <person name="Ritari J."/>
            <person name="Douillard F.P."/>
            <person name="Paul Ross R."/>
            <person name="Yang R."/>
            <person name="Briner A.E."/>
            <person name="Felis G.E."/>
            <person name="de Vos W.M."/>
            <person name="Barrangou R."/>
            <person name="Klaenhammer T.R."/>
            <person name="Caufield P.W."/>
            <person name="Cui Y."/>
            <person name="Zhang H."/>
            <person name="O'Toole P.W."/>
        </authorList>
    </citation>
    <scope>NUCLEOTIDE SEQUENCE [LARGE SCALE GENOMIC DNA]</scope>
    <source>
        <strain evidence="2 3">DSM 20634</strain>
    </source>
</reference>
<dbReference type="OrthoDB" id="2243237at2"/>
<gene>
    <name evidence="2" type="ORF">FC26_GL000575</name>
</gene>
<sequence>MATARFTTTQENYTITADLRQIGTDLLITVTGGDNPHIGVVTTLTKQTKIETVRYPSHDGRFHKDDFISRRIAQRIQAHLIGSATILAGVHVNQITQNQIAASAPMSDRLADEICEWLAQHPVTSARPEYYSDHEQPK</sequence>
<feature type="domain" description="Prenylated flavin chaperone LpdD-like" evidence="1">
    <location>
        <begin position="10"/>
        <end position="118"/>
    </location>
</feature>
<evidence type="ECO:0000313" key="2">
    <source>
        <dbReference type="EMBL" id="KRM60485.1"/>
    </source>
</evidence>
<organism evidence="2 3">
    <name type="scientific">Paucilactobacillus vaccinostercus DSM 20634</name>
    <dbReference type="NCBI Taxonomy" id="1423813"/>
    <lineage>
        <taxon>Bacteria</taxon>
        <taxon>Bacillati</taxon>
        <taxon>Bacillota</taxon>
        <taxon>Bacilli</taxon>
        <taxon>Lactobacillales</taxon>
        <taxon>Lactobacillaceae</taxon>
        <taxon>Paucilactobacillus</taxon>
    </lineage>
</organism>
<dbReference type="Proteomes" id="UP000051733">
    <property type="component" value="Unassembled WGS sequence"/>
</dbReference>
<proteinExistence type="predicted"/>
<dbReference type="InterPro" id="IPR048844">
    <property type="entry name" value="LpdD_chaperone-like"/>
</dbReference>
<dbReference type="PATRIC" id="fig|1423813.3.peg.586"/>
<dbReference type="RefSeq" id="WP_057780619.1">
    <property type="nucleotide sequence ID" value="NZ_AYYY01000063.1"/>
</dbReference>
<dbReference type="Pfam" id="PF21758">
    <property type="entry name" value="PAC_bac"/>
    <property type="match status" value="1"/>
</dbReference>
<evidence type="ECO:0000313" key="3">
    <source>
        <dbReference type="Proteomes" id="UP000051733"/>
    </source>
</evidence>
<evidence type="ECO:0000259" key="1">
    <source>
        <dbReference type="Pfam" id="PF21758"/>
    </source>
</evidence>